<keyword evidence="2" id="KW-1185">Reference proteome</keyword>
<gene>
    <name evidence="1" type="ORF">PVK06_042155</name>
</gene>
<accession>A0ABR0MKJ4</accession>
<dbReference type="EMBL" id="JARKNE010000012">
    <property type="protein sequence ID" value="KAK5774300.1"/>
    <property type="molecule type" value="Genomic_DNA"/>
</dbReference>
<sequence length="95" mass="10584">MLLSSVGECSFVRSQKNLHSSFHFGFDLSVDDVKCGSRGRGEPIPPPLAASETYEESQVSMLKQRVRYESEAEACFFGLCILLCVPPWMTISMAF</sequence>
<comment type="caution">
    <text evidence="1">The sequence shown here is derived from an EMBL/GenBank/DDBJ whole genome shotgun (WGS) entry which is preliminary data.</text>
</comment>
<reference evidence="1 2" key="1">
    <citation type="submission" date="2023-03" db="EMBL/GenBank/DDBJ databases">
        <title>WGS of Gossypium arboreum.</title>
        <authorList>
            <person name="Yu D."/>
        </authorList>
    </citation>
    <scope>NUCLEOTIDE SEQUENCE [LARGE SCALE GENOMIC DNA]</scope>
    <source>
        <tissue evidence="1">Leaf</tissue>
    </source>
</reference>
<dbReference type="Proteomes" id="UP001358586">
    <property type="component" value="Chromosome 12"/>
</dbReference>
<evidence type="ECO:0000313" key="2">
    <source>
        <dbReference type="Proteomes" id="UP001358586"/>
    </source>
</evidence>
<proteinExistence type="predicted"/>
<evidence type="ECO:0000313" key="1">
    <source>
        <dbReference type="EMBL" id="KAK5774300.1"/>
    </source>
</evidence>
<organism evidence="1 2">
    <name type="scientific">Gossypium arboreum</name>
    <name type="common">Tree cotton</name>
    <name type="synonym">Gossypium nanking</name>
    <dbReference type="NCBI Taxonomy" id="29729"/>
    <lineage>
        <taxon>Eukaryota</taxon>
        <taxon>Viridiplantae</taxon>
        <taxon>Streptophyta</taxon>
        <taxon>Embryophyta</taxon>
        <taxon>Tracheophyta</taxon>
        <taxon>Spermatophyta</taxon>
        <taxon>Magnoliopsida</taxon>
        <taxon>eudicotyledons</taxon>
        <taxon>Gunneridae</taxon>
        <taxon>Pentapetalae</taxon>
        <taxon>rosids</taxon>
        <taxon>malvids</taxon>
        <taxon>Malvales</taxon>
        <taxon>Malvaceae</taxon>
        <taxon>Malvoideae</taxon>
        <taxon>Gossypium</taxon>
    </lineage>
</organism>
<protein>
    <submittedName>
        <fullName evidence="1">Uncharacterized protein</fullName>
    </submittedName>
</protein>
<name>A0ABR0MKJ4_GOSAR</name>